<keyword evidence="6" id="KW-1185">Reference proteome</keyword>
<evidence type="ECO:0000313" key="6">
    <source>
        <dbReference type="Proteomes" id="UP000638648"/>
    </source>
</evidence>
<feature type="region of interest" description="Disordered" evidence="2">
    <location>
        <begin position="1"/>
        <end position="22"/>
    </location>
</feature>
<evidence type="ECO:0000256" key="2">
    <source>
        <dbReference type="SAM" id="MobiDB-lite"/>
    </source>
</evidence>
<dbReference type="NCBIfam" id="NF033516">
    <property type="entry name" value="transpos_IS3"/>
    <property type="match status" value="1"/>
</dbReference>
<feature type="domain" description="Integrase catalytic" evidence="3">
    <location>
        <begin position="140"/>
        <end position="212"/>
    </location>
</feature>
<protein>
    <recommendedName>
        <fullName evidence="7">IS3 family transposase</fullName>
    </recommendedName>
</protein>
<accession>A0A927R8R8</accession>
<dbReference type="PANTHER" id="PTHR46889:SF4">
    <property type="entry name" value="TRANSPOSASE INSO FOR INSERTION SEQUENCE ELEMENT IS911B-RELATED"/>
    <property type="match status" value="1"/>
</dbReference>
<dbReference type="Gene3D" id="3.30.420.10">
    <property type="entry name" value="Ribonuclease H-like superfamily/Ribonuclease H"/>
    <property type="match status" value="1"/>
</dbReference>
<dbReference type="EMBL" id="JADBEM010000001">
    <property type="protein sequence ID" value="MBE1605704.1"/>
    <property type="molecule type" value="Genomic_DNA"/>
</dbReference>
<evidence type="ECO:0008006" key="7">
    <source>
        <dbReference type="Google" id="ProtNLM"/>
    </source>
</evidence>
<dbReference type="Pfam" id="PF13276">
    <property type="entry name" value="HTH_21"/>
    <property type="match status" value="1"/>
</dbReference>
<dbReference type="InterPro" id="IPR012337">
    <property type="entry name" value="RNaseH-like_sf"/>
</dbReference>
<name>A0A927R8R8_9ACTN</name>
<dbReference type="PANTHER" id="PTHR46889">
    <property type="entry name" value="TRANSPOSASE INSF FOR INSERTION SEQUENCE IS3B-RELATED"/>
    <property type="match status" value="1"/>
</dbReference>
<gene>
    <name evidence="5" type="ORF">HEB94_002552</name>
</gene>
<dbReference type="GO" id="GO:0015074">
    <property type="term" value="P:DNA integration"/>
    <property type="evidence" value="ECO:0007669"/>
    <property type="project" value="InterPro"/>
</dbReference>
<organism evidence="5 6">
    <name type="scientific">Actinopolymorpha pittospori</name>
    <dbReference type="NCBI Taxonomy" id="648752"/>
    <lineage>
        <taxon>Bacteria</taxon>
        <taxon>Bacillati</taxon>
        <taxon>Actinomycetota</taxon>
        <taxon>Actinomycetes</taxon>
        <taxon>Propionibacteriales</taxon>
        <taxon>Actinopolymorphaceae</taxon>
        <taxon>Actinopolymorpha</taxon>
    </lineage>
</organism>
<feature type="domain" description="HTH-like" evidence="4">
    <location>
        <begin position="57"/>
        <end position="112"/>
    </location>
</feature>
<dbReference type="InterPro" id="IPR001584">
    <property type="entry name" value="Integrase_cat-core"/>
</dbReference>
<sequence length="262" mass="28713">MTPGRMFIAESTGSKKRPRPRRSFTAEFKRACELLKVSRAAYYTHRAARPSSRARIDAQLTAKIASIYRDSRGTYGCPRVHAELAAHGHYHSRKRVARLMRTAGLAGRSPRRWVATAIADPAATRRADLIRRDFTTDAAAVNTRWCGDITYIPTWQGWLYLATVIDLASRRIVGWATADHLRTELVTQALTNACTSRHPDPGLIFHSDRGCQGGFNWSSQHLDPGGVDGQAGWLDEGVDGQSADEVAGEAIASSRSGAVVLA</sequence>
<evidence type="ECO:0000259" key="4">
    <source>
        <dbReference type="Pfam" id="PF13276"/>
    </source>
</evidence>
<proteinExistence type="predicted"/>
<evidence type="ECO:0000259" key="3">
    <source>
        <dbReference type="Pfam" id="PF00665"/>
    </source>
</evidence>
<comment type="function">
    <text evidence="1">Involved in the transposition of the insertion sequence.</text>
</comment>
<dbReference type="InterPro" id="IPR036397">
    <property type="entry name" value="RNaseH_sf"/>
</dbReference>
<comment type="caution">
    <text evidence="5">The sequence shown here is derived from an EMBL/GenBank/DDBJ whole genome shotgun (WGS) entry which is preliminary data.</text>
</comment>
<dbReference type="SUPFAM" id="SSF53098">
    <property type="entry name" value="Ribonuclease H-like"/>
    <property type="match status" value="1"/>
</dbReference>
<dbReference type="RefSeq" id="WP_192749975.1">
    <property type="nucleotide sequence ID" value="NZ_BAABJL010000015.1"/>
</dbReference>
<dbReference type="AlphaFoldDB" id="A0A927R8R8"/>
<dbReference type="InterPro" id="IPR025948">
    <property type="entry name" value="HTH-like_dom"/>
</dbReference>
<dbReference type="InterPro" id="IPR048020">
    <property type="entry name" value="Transpos_IS3"/>
</dbReference>
<dbReference type="InterPro" id="IPR050900">
    <property type="entry name" value="Transposase_IS3/IS150/IS904"/>
</dbReference>
<evidence type="ECO:0000313" key="5">
    <source>
        <dbReference type="EMBL" id="MBE1605704.1"/>
    </source>
</evidence>
<reference evidence="5" key="1">
    <citation type="submission" date="2020-10" db="EMBL/GenBank/DDBJ databases">
        <title>Sequencing the genomes of 1000 actinobacteria strains.</title>
        <authorList>
            <person name="Klenk H.-P."/>
        </authorList>
    </citation>
    <scope>NUCLEOTIDE SEQUENCE</scope>
    <source>
        <strain evidence="5">DSM 45354</strain>
    </source>
</reference>
<evidence type="ECO:0000256" key="1">
    <source>
        <dbReference type="ARBA" id="ARBA00002286"/>
    </source>
</evidence>
<dbReference type="Proteomes" id="UP000638648">
    <property type="component" value="Unassembled WGS sequence"/>
</dbReference>
<dbReference type="Pfam" id="PF00665">
    <property type="entry name" value="rve"/>
    <property type="match status" value="1"/>
</dbReference>
<dbReference type="GO" id="GO:0003676">
    <property type="term" value="F:nucleic acid binding"/>
    <property type="evidence" value="ECO:0007669"/>
    <property type="project" value="InterPro"/>
</dbReference>